<dbReference type="AlphaFoldDB" id="A0A5S9F6Q4"/>
<evidence type="ECO:0000313" key="1">
    <source>
        <dbReference type="EMBL" id="BBM87902.1"/>
    </source>
</evidence>
<sequence length="86" mass="10174">MSKKVKLKSLQSIENNTYYDGCAFFLDKKEKYKIEGCVFQQCSFRTDVIFCDIKQCEFIDCSFSNSVCYDPKRVRLIPHYVCEGNW</sequence>
<dbReference type="RefSeq" id="WP_151971894.1">
    <property type="nucleotide sequence ID" value="NZ_AP019860.1"/>
</dbReference>
<evidence type="ECO:0000313" key="2">
    <source>
        <dbReference type="Proteomes" id="UP000326354"/>
    </source>
</evidence>
<keyword evidence="2" id="KW-1185">Reference proteome</keyword>
<gene>
    <name evidence="1" type="ORF">UABAM_06317</name>
</gene>
<protein>
    <recommendedName>
        <fullName evidence="3">Pentapeptide repeat-containing protein</fullName>
    </recommendedName>
</protein>
<name>A0A5S9F6Q4_UABAM</name>
<dbReference type="EMBL" id="AP019860">
    <property type="protein sequence ID" value="BBM87902.1"/>
    <property type="molecule type" value="Genomic_DNA"/>
</dbReference>
<proteinExistence type="predicted"/>
<reference evidence="1 2" key="1">
    <citation type="submission" date="2019-08" db="EMBL/GenBank/DDBJ databases">
        <title>Complete genome sequence of Candidatus Uab amorphum.</title>
        <authorList>
            <person name="Shiratori T."/>
            <person name="Suzuki S."/>
            <person name="Kakizawa Y."/>
            <person name="Ishida K."/>
        </authorList>
    </citation>
    <scope>NUCLEOTIDE SEQUENCE [LARGE SCALE GENOMIC DNA]</scope>
    <source>
        <strain evidence="1 2">SRT547</strain>
    </source>
</reference>
<evidence type="ECO:0008006" key="3">
    <source>
        <dbReference type="Google" id="ProtNLM"/>
    </source>
</evidence>
<dbReference type="Proteomes" id="UP000326354">
    <property type="component" value="Chromosome"/>
</dbReference>
<dbReference type="KEGG" id="uam:UABAM_06317"/>
<organism evidence="1 2">
    <name type="scientific">Uabimicrobium amorphum</name>
    <dbReference type="NCBI Taxonomy" id="2596890"/>
    <lineage>
        <taxon>Bacteria</taxon>
        <taxon>Pseudomonadati</taxon>
        <taxon>Planctomycetota</taxon>
        <taxon>Candidatus Uabimicrobiia</taxon>
        <taxon>Candidatus Uabimicrobiales</taxon>
        <taxon>Candidatus Uabimicrobiaceae</taxon>
        <taxon>Candidatus Uabimicrobium</taxon>
    </lineage>
</organism>
<dbReference type="OrthoDB" id="272614at2"/>
<accession>A0A5S9F6Q4</accession>